<name>A0A971M2S5_9BACT</name>
<dbReference type="InterPro" id="IPR003439">
    <property type="entry name" value="ABC_transporter-like_ATP-bd"/>
</dbReference>
<evidence type="ECO:0000256" key="3">
    <source>
        <dbReference type="ARBA" id="ARBA00022519"/>
    </source>
</evidence>
<evidence type="ECO:0000313" key="10">
    <source>
        <dbReference type="Proteomes" id="UP000777265"/>
    </source>
</evidence>
<dbReference type="InterPro" id="IPR050166">
    <property type="entry name" value="ABC_transporter_ATP-bind"/>
</dbReference>
<dbReference type="Pfam" id="PF00005">
    <property type="entry name" value="ABC_tran"/>
    <property type="match status" value="1"/>
</dbReference>
<dbReference type="PROSITE" id="PS00211">
    <property type="entry name" value="ABC_TRANSPORTER_1"/>
    <property type="match status" value="1"/>
</dbReference>
<keyword evidence="7" id="KW-0472">Membrane</keyword>
<evidence type="ECO:0000256" key="6">
    <source>
        <dbReference type="ARBA" id="ARBA00022967"/>
    </source>
</evidence>
<comment type="caution">
    <text evidence="9">The sequence shown here is derived from an EMBL/GenBank/DDBJ whole genome shotgun (WGS) entry which is preliminary data.</text>
</comment>
<dbReference type="AlphaFoldDB" id="A0A971M2S5"/>
<dbReference type="Proteomes" id="UP000777265">
    <property type="component" value="Unassembled WGS sequence"/>
</dbReference>
<keyword evidence="3" id="KW-0997">Cell inner membrane</keyword>
<gene>
    <name evidence="9" type="ORF">GXY80_03930</name>
</gene>
<keyword evidence="1" id="KW-0813">Transport</keyword>
<protein>
    <submittedName>
        <fullName evidence="9">ATP-binding cassette domain-containing protein</fullName>
    </submittedName>
</protein>
<keyword evidence="2" id="KW-1003">Cell membrane</keyword>
<dbReference type="InterPro" id="IPR017871">
    <property type="entry name" value="ABC_transporter-like_CS"/>
</dbReference>
<evidence type="ECO:0000259" key="8">
    <source>
        <dbReference type="PROSITE" id="PS50893"/>
    </source>
</evidence>
<sequence length="252" mass="28750">MVRVERLSFSYVVRGRRFPILKDIDFHLEKNGILCIIGPSGCGKTTLLFTIAGLRVPDGGSVWVDGVEVKAPRKKTAVIFQHFGLLPWENVYENIALGLKIRGVPRREIMRGVESTMEHFGITKLARKYPRHLSGGEKQRVAIARALVLKPDLLLLDEPFSAIDALTREALQEFVLRVWKEWSLTIIHVTHDIEEAVFLGTEIIVLGKDGRYDHHYTLPREKGEDFRDGPVFHDATVTMRDRMRRIVNESSL</sequence>
<dbReference type="PANTHER" id="PTHR42788:SF18">
    <property type="entry name" value="TAURINE IMPORT ATP-BINDING PROTEIN TAUB"/>
    <property type="match status" value="1"/>
</dbReference>
<evidence type="ECO:0000256" key="4">
    <source>
        <dbReference type="ARBA" id="ARBA00022741"/>
    </source>
</evidence>
<organism evidence="9 10">
    <name type="scientific">Syntrophorhabdus aromaticivorans</name>
    <dbReference type="NCBI Taxonomy" id="328301"/>
    <lineage>
        <taxon>Bacteria</taxon>
        <taxon>Pseudomonadati</taxon>
        <taxon>Thermodesulfobacteriota</taxon>
        <taxon>Syntrophorhabdia</taxon>
        <taxon>Syntrophorhabdales</taxon>
        <taxon>Syntrophorhabdaceae</taxon>
        <taxon>Syntrophorhabdus</taxon>
    </lineage>
</organism>
<dbReference type="PANTHER" id="PTHR42788">
    <property type="entry name" value="TAURINE IMPORT ATP-BINDING PROTEIN-RELATED"/>
    <property type="match status" value="1"/>
</dbReference>
<keyword evidence="5 9" id="KW-0067">ATP-binding</keyword>
<dbReference type="GO" id="GO:0016887">
    <property type="term" value="F:ATP hydrolysis activity"/>
    <property type="evidence" value="ECO:0007669"/>
    <property type="project" value="InterPro"/>
</dbReference>
<dbReference type="GO" id="GO:0005524">
    <property type="term" value="F:ATP binding"/>
    <property type="evidence" value="ECO:0007669"/>
    <property type="project" value="UniProtKB-KW"/>
</dbReference>
<reference evidence="9" key="2">
    <citation type="submission" date="2020-01" db="EMBL/GenBank/DDBJ databases">
        <authorList>
            <person name="Campanaro S."/>
        </authorList>
    </citation>
    <scope>NUCLEOTIDE SEQUENCE</scope>
    <source>
        <strain evidence="9">AS06rmzACSIP_7</strain>
    </source>
</reference>
<evidence type="ECO:0000256" key="5">
    <source>
        <dbReference type="ARBA" id="ARBA00022840"/>
    </source>
</evidence>
<dbReference type="EMBL" id="JAAYEE010000070">
    <property type="protein sequence ID" value="NLW34619.1"/>
    <property type="molecule type" value="Genomic_DNA"/>
</dbReference>
<feature type="domain" description="ABC transporter" evidence="8">
    <location>
        <begin position="2"/>
        <end position="233"/>
    </location>
</feature>
<keyword evidence="6" id="KW-1278">Translocase</keyword>
<evidence type="ECO:0000256" key="7">
    <source>
        <dbReference type="ARBA" id="ARBA00023136"/>
    </source>
</evidence>
<keyword evidence="4" id="KW-0547">Nucleotide-binding</keyword>
<evidence type="ECO:0000256" key="2">
    <source>
        <dbReference type="ARBA" id="ARBA00022475"/>
    </source>
</evidence>
<dbReference type="InterPro" id="IPR027417">
    <property type="entry name" value="P-loop_NTPase"/>
</dbReference>
<evidence type="ECO:0000256" key="1">
    <source>
        <dbReference type="ARBA" id="ARBA00022448"/>
    </source>
</evidence>
<dbReference type="PROSITE" id="PS50893">
    <property type="entry name" value="ABC_TRANSPORTER_2"/>
    <property type="match status" value="1"/>
</dbReference>
<dbReference type="SMART" id="SM00382">
    <property type="entry name" value="AAA"/>
    <property type="match status" value="1"/>
</dbReference>
<dbReference type="Gene3D" id="3.40.50.300">
    <property type="entry name" value="P-loop containing nucleotide triphosphate hydrolases"/>
    <property type="match status" value="1"/>
</dbReference>
<evidence type="ECO:0000313" key="9">
    <source>
        <dbReference type="EMBL" id="NLW34619.1"/>
    </source>
</evidence>
<dbReference type="SUPFAM" id="SSF52540">
    <property type="entry name" value="P-loop containing nucleoside triphosphate hydrolases"/>
    <property type="match status" value="1"/>
</dbReference>
<proteinExistence type="predicted"/>
<accession>A0A971M2S5</accession>
<dbReference type="InterPro" id="IPR003593">
    <property type="entry name" value="AAA+_ATPase"/>
</dbReference>
<reference evidence="9" key="1">
    <citation type="journal article" date="2020" name="Biotechnol. Biofuels">
        <title>New insights from the biogas microbiome by comprehensive genome-resolved metagenomics of nearly 1600 species originating from multiple anaerobic digesters.</title>
        <authorList>
            <person name="Campanaro S."/>
            <person name="Treu L."/>
            <person name="Rodriguez-R L.M."/>
            <person name="Kovalovszki A."/>
            <person name="Ziels R.M."/>
            <person name="Maus I."/>
            <person name="Zhu X."/>
            <person name="Kougias P.G."/>
            <person name="Basile A."/>
            <person name="Luo G."/>
            <person name="Schluter A."/>
            <person name="Konstantinidis K.T."/>
            <person name="Angelidaki I."/>
        </authorList>
    </citation>
    <scope>NUCLEOTIDE SEQUENCE</scope>
    <source>
        <strain evidence="9">AS06rmzACSIP_7</strain>
    </source>
</reference>